<keyword evidence="1" id="KW-0472">Membrane</keyword>
<dbReference type="Proteomes" id="UP000515860">
    <property type="component" value="Chromosome"/>
</dbReference>
<organism evidence="3 4">
    <name type="scientific">Wansuia hejianensis</name>
    <dbReference type="NCBI Taxonomy" id="2763667"/>
    <lineage>
        <taxon>Bacteria</taxon>
        <taxon>Bacillati</taxon>
        <taxon>Bacillota</taxon>
        <taxon>Clostridia</taxon>
        <taxon>Lachnospirales</taxon>
        <taxon>Lachnospiraceae</taxon>
        <taxon>Wansuia</taxon>
    </lineage>
</organism>
<dbReference type="GO" id="GO:0008081">
    <property type="term" value="F:phosphoric diester hydrolase activity"/>
    <property type="evidence" value="ECO:0007669"/>
    <property type="project" value="InterPro"/>
</dbReference>
<feature type="transmembrane region" description="Helical" evidence="1">
    <location>
        <begin position="127"/>
        <end position="147"/>
    </location>
</feature>
<proteinExistence type="predicted"/>
<dbReference type="PANTHER" id="PTHR46211:SF8">
    <property type="entry name" value="PHOSPHODIESTERASE"/>
    <property type="match status" value="1"/>
</dbReference>
<dbReference type="PROSITE" id="PS51704">
    <property type="entry name" value="GP_PDE"/>
    <property type="match status" value="1"/>
</dbReference>
<keyword evidence="1" id="KW-1133">Transmembrane helix</keyword>
<feature type="transmembrane region" description="Helical" evidence="1">
    <location>
        <begin position="216"/>
        <end position="244"/>
    </location>
</feature>
<name>A0A7G9GEB9_9FIRM</name>
<evidence type="ECO:0000256" key="1">
    <source>
        <dbReference type="SAM" id="Phobius"/>
    </source>
</evidence>
<evidence type="ECO:0000259" key="2">
    <source>
        <dbReference type="PROSITE" id="PS51704"/>
    </source>
</evidence>
<dbReference type="CDD" id="cd08579">
    <property type="entry name" value="GDPD_memb_like"/>
    <property type="match status" value="1"/>
</dbReference>
<dbReference type="Gene3D" id="3.20.20.190">
    <property type="entry name" value="Phosphatidylinositol (PI) phosphodiesterase"/>
    <property type="match status" value="1"/>
</dbReference>
<dbReference type="Pfam" id="PF03009">
    <property type="entry name" value="GDPD"/>
    <property type="match status" value="1"/>
</dbReference>
<keyword evidence="4" id="KW-1185">Reference proteome</keyword>
<feature type="transmembrane region" description="Helical" evidence="1">
    <location>
        <begin position="167"/>
        <end position="192"/>
    </location>
</feature>
<sequence>MKEYFKSVFEIIKENWKSLVLFEIAYRVFTSLLLLKGGGWLVNRLLEYQGYSYMTLDNYSNFISHPLTVLAMAAVLLAAFFLILFESYGILSCFERSWKRERITMPGMIRAGFAGCGHFVRRYPLRWILYMAGCAPYLYFHLIIWEFSQAKLAMVTLQKVYEFLPKWFFVLLLVLMLVGSMFFSFTMPFRLLRLEDGREVREHTGQMLKGRWKRDVLYSFLLQLFVLVAVLVIYFIMLVVMVAAVKLTRDSGSLVSAVLIYGNWIQVGAGVLAGAMGTVAGLLFMYTFFARSEKPVVIRQSPQPRGRFLAVMTGRYMTFMVTVLIFALESILILYFAGTSVPNKAAAQNYVAVTAHRGGARMAPENTISAMEYAIEAMADYAEIDVQETKDGEIVLLHDNNLKRVTGLNANIWNLTYDEVSQLDAGIKFHKKFRGEKIPTLNEVIECCKGKIRLNIEIKYNGHNSQIVKKVVKIIEDQGFEDSCVLTSMNYKFLEQAKELNPKITTGYTMSMIYGDLSKLTAADFFSVKYTYLNQGFVRRAHALGKEVCAWTLNYQGDMQRMVDCGADNIITDDPELVRKVILGELEQNPSFFTLLKYAMK</sequence>
<keyword evidence="1" id="KW-0812">Transmembrane</keyword>
<dbReference type="KEGG" id="whj:H9Q79_02330"/>
<protein>
    <submittedName>
        <fullName evidence="3">Glycerophosphodiester phosphodiesterase</fullName>
    </submittedName>
</protein>
<feature type="transmembrane region" description="Helical" evidence="1">
    <location>
        <begin position="62"/>
        <end position="91"/>
    </location>
</feature>
<dbReference type="AlphaFoldDB" id="A0A7G9GEB9"/>
<gene>
    <name evidence="3" type="ORF">H9Q79_02330</name>
</gene>
<evidence type="ECO:0000313" key="4">
    <source>
        <dbReference type="Proteomes" id="UP000515860"/>
    </source>
</evidence>
<dbReference type="SUPFAM" id="SSF51695">
    <property type="entry name" value="PLC-like phosphodiesterases"/>
    <property type="match status" value="1"/>
</dbReference>
<feature type="transmembrane region" description="Helical" evidence="1">
    <location>
        <begin position="264"/>
        <end position="289"/>
    </location>
</feature>
<reference evidence="3 4" key="1">
    <citation type="submission" date="2020-08" db="EMBL/GenBank/DDBJ databases">
        <authorList>
            <person name="Liu C."/>
            <person name="Sun Q."/>
        </authorList>
    </citation>
    <scope>NUCLEOTIDE SEQUENCE [LARGE SCALE GENOMIC DNA]</scope>
    <source>
        <strain evidence="3 4">NSJ-29</strain>
    </source>
</reference>
<dbReference type="GO" id="GO:0006629">
    <property type="term" value="P:lipid metabolic process"/>
    <property type="evidence" value="ECO:0007669"/>
    <property type="project" value="InterPro"/>
</dbReference>
<evidence type="ECO:0000313" key="3">
    <source>
        <dbReference type="EMBL" id="QNM09151.1"/>
    </source>
</evidence>
<dbReference type="InterPro" id="IPR030395">
    <property type="entry name" value="GP_PDE_dom"/>
</dbReference>
<dbReference type="PANTHER" id="PTHR46211">
    <property type="entry name" value="GLYCEROPHOSPHORYL DIESTER PHOSPHODIESTERASE"/>
    <property type="match status" value="1"/>
</dbReference>
<dbReference type="EMBL" id="CP060635">
    <property type="protein sequence ID" value="QNM09151.1"/>
    <property type="molecule type" value="Genomic_DNA"/>
</dbReference>
<accession>A0A7G9GEB9</accession>
<feature type="transmembrane region" description="Helical" evidence="1">
    <location>
        <begin position="316"/>
        <end position="338"/>
    </location>
</feature>
<dbReference type="RefSeq" id="WP_249329124.1">
    <property type="nucleotide sequence ID" value="NZ_CP060635.1"/>
</dbReference>
<dbReference type="InterPro" id="IPR017946">
    <property type="entry name" value="PLC-like_Pdiesterase_TIM-brl"/>
</dbReference>
<dbReference type="InterPro" id="IPR018476">
    <property type="entry name" value="GlyceroP-diester-Pdiesterase_M"/>
</dbReference>
<feature type="transmembrane region" description="Helical" evidence="1">
    <location>
        <begin position="20"/>
        <end position="42"/>
    </location>
</feature>
<dbReference type="Pfam" id="PF10110">
    <property type="entry name" value="GPDPase_memb"/>
    <property type="match status" value="1"/>
</dbReference>
<feature type="domain" description="GP-PDE" evidence="2">
    <location>
        <begin position="351"/>
        <end position="582"/>
    </location>
</feature>